<dbReference type="EMBL" id="BGPR01000458">
    <property type="protein sequence ID" value="GBM21377.1"/>
    <property type="molecule type" value="Genomic_DNA"/>
</dbReference>
<keyword evidence="2" id="KW-1185">Reference proteome</keyword>
<sequence length="116" mass="12876">MWKVVGVWCSPGKLEKGGWAWDWSDSGRIFVAWRGQHAMGETNGKTAGLFGIVQSSQMISLQFVGQSPYQIFCFYFIAYRILSVSKTRGNRNGACAMRSPPKSLIAIPEEAKARAI</sequence>
<name>A0A4Y2DYF8_ARAVE</name>
<evidence type="ECO:0000313" key="2">
    <source>
        <dbReference type="Proteomes" id="UP000499080"/>
    </source>
</evidence>
<gene>
    <name evidence="1" type="ORF">AVEN_264814_1</name>
</gene>
<accession>A0A4Y2DYF8</accession>
<dbReference type="Proteomes" id="UP000499080">
    <property type="component" value="Unassembled WGS sequence"/>
</dbReference>
<evidence type="ECO:0000313" key="1">
    <source>
        <dbReference type="EMBL" id="GBM21377.1"/>
    </source>
</evidence>
<reference evidence="1 2" key="1">
    <citation type="journal article" date="2019" name="Sci. Rep.">
        <title>Orb-weaving spider Araneus ventricosus genome elucidates the spidroin gene catalogue.</title>
        <authorList>
            <person name="Kono N."/>
            <person name="Nakamura H."/>
            <person name="Ohtoshi R."/>
            <person name="Moran D.A.P."/>
            <person name="Shinohara A."/>
            <person name="Yoshida Y."/>
            <person name="Fujiwara M."/>
            <person name="Mori M."/>
            <person name="Tomita M."/>
            <person name="Arakawa K."/>
        </authorList>
    </citation>
    <scope>NUCLEOTIDE SEQUENCE [LARGE SCALE GENOMIC DNA]</scope>
</reference>
<organism evidence="1 2">
    <name type="scientific">Araneus ventricosus</name>
    <name type="common">Orbweaver spider</name>
    <name type="synonym">Epeira ventricosa</name>
    <dbReference type="NCBI Taxonomy" id="182803"/>
    <lineage>
        <taxon>Eukaryota</taxon>
        <taxon>Metazoa</taxon>
        <taxon>Ecdysozoa</taxon>
        <taxon>Arthropoda</taxon>
        <taxon>Chelicerata</taxon>
        <taxon>Arachnida</taxon>
        <taxon>Araneae</taxon>
        <taxon>Araneomorphae</taxon>
        <taxon>Entelegynae</taxon>
        <taxon>Araneoidea</taxon>
        <taxon>Araneidae</taxon>
        <taxon>Araneus</taxon>
    </lineage>
</organism>
<proteinExistence type="predicted"/>
<comment type="caution">
    <text evidence="1">The sequence shown here is derived from an EMBL/GenBank/DDBJ whole genome shotgun (WGS) entry which is preliminary data.</text>
</comment>
<dbReference type="AlphaFoldDB" id="A0A4Y2DYF8"/>
<protein>
    <submittedName>
        <fullName evidence="1">Uncharacterized protein</fullName>
    </submittedName>
</protein>